<dbReference type="Proteomes" id="UP000540787">
    <property type="component" value="Unassembled WGS sequence"/>
</dbReference>
<feature type="chain" id="PRO_5030774738" evidence="1">
    <location>
        <begin position="30"/>
        <end position="250"/>
    </location>
</feature>
<comment type="caution">
    <text evidence="2">The sequence shown here is derived from an EMBL/GenBank/DDBJ whole genome shotgun (WGS) entry which is preliminary data.</text>
</comment>
<proteinExistence type="predicted"/>
<evidence type="ECO:0000256" key="1">
    <source>
        <dbReference type="SAM" id="SignalP"/>
    </source>
</evidence>
<name>A0A7X0CF55_9BURK</name>
<keyword evidence="3" id="KW-1185">Reference proteome</keyword>
<accession>A0A7X0CF55</accession>
<evidence type="ECO:0000313" key="2">
    <source>
        <dbReference type="EMBL" id="MBB6134876.1"/>
    </source>
</evidence>
<feature type="signal peptide" evidence="1">
    <location>
        <begin position="1"/>
        <end position="29"/>
    </location>
</feature>
<keyword evidence="1" id="KW-0732">Signal</keyword>
<gene>
    <name evidence="2" type="ORF">HD842_003034</name>
</gene>
<protein>
    <submittedName>
        <fullName evidence="2">Uncharacterized protein</fullName>
    </submittedName>
</protein>
<organism evidence="2 3">
    <name type="scientific">Massilia aurea</name>
    <dbReference type="NCBI Taxonomy" id="373040"/>
    <lineage>
        <taxon>Bacteria</taxon>
        <taxon>Pseudomonadati</taxon>
        <taxon>Pseudomonadota</taxon>
        <taxon>Betaproteobacteria</taxon>
        <taxon>Burkholderiales</taxon>
        <taxon>Oxalobacteraceae</taxon>
        <taxon>Telluria group</taxon>
        <taxon>Massilia</taxon>
    </lineage>
</organism>
<dbReference type="AlphaFoldDB" id="A0A7X0CF55"/>
<dbReference type="EMBL" id="JACHBX010000003">
    <property type="protein sequence ID" value="MBB6134876.1"/>
    <property type="molecule type" value="Genomic_DNA"/>
</dbReference>
<evidence type="ECO:0000313" key="3">
    <source>
        <dbReference type="Proteomes" id="UP000540787"/>
    </source>
</evidence>
<dbReference type="RefSeq" id="WP_183555539.1">
    <property type="nucleotide sequence ID" value="NZ_JACHBX010000003.1"/>
</dbReference>
<sequence>MKLRLMMCTIAAAMAPATVLLTASGTALAQPAPQSRTATPAINGFNVEEVARLDQGVRLQFDLYGTPGGNATLNLDGANRALHLTEVEPGQYTGSYVIGTRDRLKADSRVTAELRMGNEVATSVLRESLVRSDVAQPADDTRQLATKDARIAAAAPGAAPPPAPRMTERPRVARYCTSCGIIEKVETVQGALPNPRPLASDATARQYFRVTVRMNTTDTTQVLEFANNPGYRTGDRVRVSDGVLTLDKQE</sequence>
<reference evidence="2 3" key="1">
    <citation type="submission" date="2020-08" db="EMBL/GenBank/DDBJ databases">
        <title>The Agave Microbiome: Exploring the role of microbial communities in plant adaptations to desert environments.</title>
        <authorList>
            <person name="Partida-Martinez L.P."/>
        </authorList>
    </citation>
    <scope>NUCLEOTIDE SEQUENCE [LARGE SCALE GENOMIC DNA]</scope>
    <source>
        <strain evidence="2 3">AT3.2</strain>
    </source>
</reference>